<dbReference type="Proteomes" id="UP000642748">
    <property type="component" value="Unassembled WGS sequence"/>
</dbReference>
<dbReference type="RefSeq" id="WP_203924374.1">
    <property type="nucleotide sequence ID" value="NZ_BONZ01000111.1"/>
</dbReference>
<dbReference type="PANTHER" id="PTHR43000">
    <property type="entry name" value="DTDP-D-GLUCOSE 4,6-DEHYDRATASE-RELATED"/>
    <property type="match status" value="1"/>
</dbReference>
<accession>A0A8J3VWI1</accession>
<comment type="caution">
    <text evidence="4">The sequence shown here is derived from an EMBL/GenBank/DDBJ whole genome shotgun (WGS) entry which is preliminary data.</text>
</comment>
<comment type="similarity">
    <text evidence="1">Belongs to the NAD(P)-dependent epimerase/dehydratase family.</text>
</comment>
<dbReference type="SUPFAM" id="SSF51735">
    <property type="entry name" value="NAD(P)-binding Rossmann-fold domains"/>
    <property type="match status" value="1"/>
</dbReference>
<feature type="region of interest" description="Disordered" evidence="2">
    <location>
        <begin position="320"/>
        <end position="339"/>
    </location>
</feature>
<reference evidence="4" key="1">
    <citation type="submission" date="2021-01" db="EMBL/GenBank/DDBJ databases">
        <title>Whole genome shotgun sequence of Rugosimonospora africana NBRC 104875.</title>
        <authorList>
            <person name="Komaki H."/>
            <person name="Tamura T."/>
        </authorList>
    </citation>
    <scope>NUCLEOTIDE SEQUENCE</scope>
    <source>
        <strain evidence="4">NBRC 104875</strain>
    </source>
</reference>
<sequence length="339" mass="37249">MKILLTGASGNIGSHTLPQLVGRGHQVRCFARLSTVNRRLARQWAPEAEVAWGDVTDPNAVARAVDGVDTVIHLAAMIPPLADEHSDRARETNVGGTANVVAACLAQPTAPRLLFSSTFDVHGITLDRPPPRHEDDPLMATNPYTSHKIECESMIRASGLNWAIFRLADVPILSVREPHPIMFEIGLDNRIESLHADDAGLAIANALEQPEVWDRVLFIGGGPSCQLTYREYLTRMLAAMGVEPLPDDAFSSARYATDWLDTRESERLLRYQRHTFEDIAEAVAASLGWKRRLVPLATPLARAAILRLSPYYRARARLHRTGRTMPRPARPGPGVGSGS</sequence>
<evidence type="ECO:0000256" key="2">
    <source>
        <dbReference type="SAM" id="MobiDB-lite"/>
    </source>
</evidence>
<protein>
    <submittedName>
        <fullName evidence="4">3-beta hydroxysteroid dehydrogenase</fullName>
    </submittedName>
</protein>
<dbReference type="InterPro" id="IPR036291">
    <property type="entry name" value="NAD(P)-bd_dom_sf"/>
</dbReference>
<dbReference type="InterPro" id="IPR001509">
    <property type="entry name" value="Epimerase_deHydtase"/>
</dbReference>
<gene>
    <name evidence="4" type="ORF">Raf01_91360</name>
</gene>
<dbReference type="AlphaFoldDB" id="A0A8J3VWI1"/>
<evidence type="ECO:0000313" key="4">
    <source>
        <dbReference type="EMBL" id="GIH20964.1"/>
    </source>
</evidence>
<dbReference type="EMBL" id="BONZ01000111">
    <property type="protein sequence ID" value="GIH20964.1"/>
    <property type="molecule type" value="Genomic_DNA"/>
</dbReference>
<organism evidence="4 5">
    <name type="scientific">Rugosimonospora africana</name>
    <dbReference type="NCBI Taxonomy" id="556532"/>
    <lineage>
        <taxon>Bacteria</taxon>
        <taxon>Bacillati</taxon>
        <taxon>Actinomycetota</taxon>
        <taxon>Actinomycetes</taxon>
        <taxon>Micromonosporales</taxon>
        <taxon>Micromonosporaceae</taxon>
        <taxon>Rugosimonospora</taxon>
    </lineage>
</organism>
<evidence type="ECO:0000256" key="1">
    <source>
        <dbReference type="ARBA" id="ARBA00007637"/>
    </source>
</evidence>
<name>A0A8J3VWI1_9ACTN</name>
<dbReference type="Gene3D" id="3.40.50.720">
    <property type="entry name" value="NAD(P)-binding Rossmann-like Domain"/>
    <property type="match status" value="1"/>
</dbReference>
<keyword evidence="5" id="KW-1185">Reference proteome</keyword>
<proteinExistence type="inferred from homology"/>
<evidence type="ECO:0000259" key="3">
    <source>
        <dbReference type="Pfam" id="PF01370"/>
    </source>
</evidence>
<feature type="domain" description="NAD-dependent epimerase/dehydratase" evidence="3">
    <location>
        <begin position="3"/>
        <end position="168"/>
    </location>
</feature>
<dbReference type="Pfam" id="PF01370">
    <property type="entry name" value="Epimerase"/>
    <property type="match status" value="1"/>
</dbReference>
<evidence type="ECO:0000313" key="5">
    <source>
        <dbReference type="Proteomes" id="UP000642748"/>
    </source>
</evidence>